<feature type="region of interest" description="Disordered" evidence="5">
    <location>
        <begin position="53"/>
        <end position="95"/>
    </location>
</feature>
<evidence type="ECO:0000256" key="1">
    <source>
        <dbReference type="ARBA" id="ARBA00023015"/>
    </source>
</evidence>
<feature type="compositionally biased region" description="Low complexity" evidence="5">
    <location>
        <begin position="70"/>
        <end position="90"/>
    </location>
</feature>
<dbReference type="GO" id="GO:0003677">
    <property type="term" value="F:DNA binding"/>
    <property type="evidence" value="ECO:0007669"/>
    <property type="project" value="UniProtKB-KW"/>
</dbReference>
<dbReference type="Proteomes" id="UP000053732">
    <property type="component" value="Unassembled WGS sequence"/>
</dbReference>
<dbReference type="GO" id="GO:0000981">
    <property type="term" value="F:DNA-binding transcription factor activity, RNA polymerase II-specific"/>
    <property type="evidence" value="ECO:0007669"/>
    <property type="project" value="InterPro"/>
</dbReference>
<dbReference type="AlphaFoldDB" id="A0A0G4PKA5"/>
<dbReference type="InterPro" id="IPR021858">
    <property type="entry name" value="Fun_TF"/>
</dbReference>
<dbReference type="SUPFAM" id="SSF57701">
    <property type="entry name" value="Zn2/Cys6 DNA-binding domain"/>
    <property type="match status" value="1"/>
</dbReference>
<proteinExistence type="predicted"/>
<dbReference type="STRING" id="1429867.A0A0G4PKA5"/>
<keyword evidence="8" id="KW-1185">Reference proteome</keyword>
<keyword evidence="2" id="KW-0238">DNA-binding</keyword>
<evidence type="ECO:0000259" key="6">
    <source>
        <dbReference type="PROSITE" id="PS50048"/>
    </source>
</evidence>
<name>A0A0G4PKA5_PENC3</name>
<dbReference type="SMART" id="SM00066">
    <property type="entry name" value="GAL4"/>
    <property type="match status" value="1"/>
</dbReference>
<keyword evidence="4" id="KW-0539">Nucleus</keyword>
<dbReference type="PANTHER" id="PTHR38791:SF5">
    <property type="entry name" value="TRANSCRIPTION FACTOR DBAG-RELATED"/>
    <property type="match status" value="1"/>
</dbReference>
<dbReference type="InterPro" id="IPR053175">
    <property type="entry name" value="DHMBA_Reg_Transcription_Factor"/>
</dbReference>
<dbReference type="Pfam" id="PF11951">
    <property type="entry name" value="Fungal_trans_2"/>
    <property type="match status" value="1"/>
</dbReference>
<accession>A0A0G4PKA5</accession>
<keyword evidence="1" id="KW-0805">Transcription regulation</keyword>
<gene>
    <name evidence="7" type="ORF">PCAMFM013_S019g000226</name>
</gene>
<evidence type="ECO:0000313" key="8">
    <source>
        <dbReference type="Proteomes" id="UP000053732"/>
    </source>
</evidence>
<dbReference type="InterPro" id="IPR036864">
    <property type="entry name" value="Zn2-C6_fun-type_DNA-bd_sf"/>
</dbReference>
<dbReference type="Gene3D" id="4.10.240.10">
    <property type="entry name" value="Zn(2)-C6 fungal-type DNA-binding domain"/>
    <property type="match status" value="1"/>
</dbReference>
<dbReference type="EMBL" id="HG793152">
    <property type="protein sequence ID" value="CRL26809.1"/>
    <property type="molecule type" value="Genomic_DNA"/>
</dbReference>
<dbReference type="GO" id="GO:0008270">
    <property type="term" value="F:zinc ion binding"/>
    <property type="evidence" value="ECO:0007669"/>
    <property type="project" value="InterPro"/>
</dbReference>
<dbReference type="InterPro" id="IPR001138">
    <property type="entry name" value="Zn2Cys6_DnaBD"/>
</dbReference>
<dbReference type="CDD" id="cd00067">
    <property type="entry name" value="GAL4"/>
    <property type="match status" value="1"/>
</dbReference>
<dbReference type="PANTHER" id="PTHR38791">
    <property type="entry name" value="ZN(II)2CYS6 TRANSCRIPTION FACTOR (EUROFUNG)-RELATED-RELATED"/>
    <property type="match status" value="1"/>
</dbReference>
<evidence type="ECO:0000256" key="2">
    <source>
        <dbReference type="ARBA" id="ARBA00023125"/>
    </source>
</evidence>
<reference evidence="7 8" key="1">
    <citation type="journal article" date="2014" name="Nat. Commun.">
        <title>Multiple recent horizontal transfers of a large genomic region in cheese making fungi.</title>
        <authorList>
            <person name="Cheeseman K."/>
            <person name="Ropars J."/>
            <person name="Renault P."/>
            <person name="Dupont J."/>
            <person name="Gouzy J."/>
            <person name="Branca A."/>
            <person name="Abraham A.L."/>
            <person name="Ceppi M."/>
            <person name="Conseiller E."/>
            <person name="Debuchy R."/>
            <person name="Malagnac F."/>
            <person name="Goarin A."/>
            <person name="Silar P."/>
            <person name="Lacoste S."/>
            <person name="Sallet E."/>
            <person name="Bensimon A."/>
            <person name="Giraud T."/>
            <person name="Brygoo Y."/>
        </authorList>
    </citation>
    <scope>NUCLEOTIDE SEQUENCE [LARGE SCALE GENOMIC DNA]</scope>
    <source>
        <strain evidence="8">FM 013</strain>
    </source>
</reference>
<protein>
    <submittedName>
        <fullName evidence="7">Fungal transcriptional regulatory protein, N-terminal</fullName>
    </submittedName>
</protein>
<dbReference type="PROSITE" id="PS50048">
    <property type="entry name" value="ZN2_CY6_FUNGAL_2"/>
    <property type="match status" value="1"/>
</dbReference>
<dbReference type="PROSITE" id="PS00463">
    <property type="entry name" value="ZN2_CY6_FUNGAL_1"/>
    <property type="match status" value="1"/>
</dbReference>
<feature type="domain" description="Zn(2)-C6 fungal-type" evidence="6">
    <location>
        <begin position="10"/>
        <end position="38"/>
    </location>
</feature>
<evidence type="ECO:0000256" key="3">
    <source>
        <dbReference type="ARBA" id="ARBA00023163"/>
    </source>
</evidence>
<keyword evidence="3" id="KW-0804">Transcription</keyword>
<dbReference type="Pfam" id="PF00172">
    <property type="entry name" value="Zn_clus"/>
    <property type="match status" value="1"/>
</dbReference>
<evidence type="ECO:0000313" key="7">
    <source>
        <dbReference type="EMBL" id="CRL26809.1"/>
    </source>
</evidence>
<organism evidence="7 8">
    <name type="scientific">Penicillium camemberti (strain FM 013)</name>
    <dbReference type="NCBI Taxonomy" id="1429867"/>
    <lineage>
        <taxon>Eukaryota</taxon>
        <taxon>Fungi</taxon>
        <taxon>Dikarya</taxon>
        <taxon>Ascomycota</taxon>
        <taxon>Pezizomycotina</taxon>
        <taxon>Eurotiomycetes</taxon>
        <taxon>Eurotiomycetidae</taxon>
        <taxon>Eurotiales</taxon>
        <taxon>Aspergillaceae</taxon>
        <taxon>Penicillium</taxon>
    </lineage>
</organism>
<sequence length="592" mass="64941">MVYCGKPSPACGRCRTRRLKCDQGSPSCTQCMRAKVDCPGYRDPLDWNFRDQSEDVIRKSQQPARRKRTAATSSSSTAGTAGTSTTSTSSVQKVVPPRNSLSYPIQELARAHLFVNYMSGGPCGGHMSYLLPLIKDSQNSPVLTTALAAVGLAALSNIRLSPRMMLQARKEYTTALSQTNHALRDHVLSKRDDTLAAVVLLGMFEVMTCSDSSFMYRWIKHMDGAKKIIEHRGSEQLTRPEGLSLFTNLRAQINISQIYQEKYSSPTMTQLTEEAKQYRDPDDRMTDDVSRVVLQLTNFCAALKDGSITQPSEIIRRTLNLDADLMSILLTVPPSWGYKTVKVPLVDGEPITRTVWGDSYHVYRDLSVSGIWNNARAARLIMHEMLLEAVEALENSSPGSSGLHQQQIITTQSRQIADQLVGDICASVPFHLGMGMEDTYEWESSSQNASYESYPVTGNPEGSFPTTPFPWMSMPAFPSAEGSSSLETDAAHLGAFLPRTNMTNSENHYAAPLPPSFEVSGAGGVTLVWPLLIAANSGFASPELRKWIIGCLEKIGHSMGINQALAMAQLLRDGMDSRAWISSGGSPIHATQ</sequence>
<evidence type="ECO:0000256" key="5">
    <source>
        <dbReference type="SAM" id="MobiDB-lite"/>
    </source>
</evidence>
<evidence type="ECO:0000256" key="4">
    <source>
        <dbReference type="ARBA" id="ARBA00023242"/>
    </source>
</evidence>